<reference evidence="2" key="1">
    <citation type="submission" date="2025-08" db="UniProtKB">
        <authorList>
            <consortium name="RefSeq"/>
        </authorList>
    </citation>
    <scope>IDENTIFICATION</scope>
</reference>
<evidence type="ECO:0000313" key="1">
    <source>
        <dbReference type="Proteomes" id="UP001515500"/>
    </source>
</evidence>
<dbReference type="GeneID" id="120249812"/>
<keyword evidence="1" id="KW-1185">Reference proteome</keyword>
<sequence>MGRHPTTSTTTNATTLHSSIALLQERFRQLQRMKELREEKELMKMFIEAGKPKPNVQLVDQNEQQPSLFLHPDLLHPSKFQHDLSHVSTNFDTSLSIGLWPCNKPATTTITSATATTNNVRETTSYVDTSLHL</sequence>
<organism evidence="1 2">
    <name type="scientific">Dioscorea cayennensis subsp. rotundata</name>
    <name type="common">White Guinea yam</name>
    <name type="synonym">Dioscorea rotundata</name>
    <dbReference type="NCBI Taxonomy" id="55577"/>
    <lineage>
        <taxon>Eukaryota</taxon>
        <taxon>Viridiplantae</taxon>
        <taxon>Streptophyta</taxon>
        <taxon>Embryophyta</taxon>
        <taxon>Tracheophyta</taxon>
        <taxon>Spermatophyta</taxon>
        <taxon>Magnoliopsida</taxon>
        <taxon>Liliopsida</taxon>
        <taxon>Dioscoreales</taxon>
        <taxon>Dioscoreaceae</taxon>
        <taxon>Dioscorea</taxon>
    </lineage>
</organism>
<dbReference type="PANTHER" id="PTHR34570:SF12">
    <property type="entry name" value="EXPRESSED PROTEIN"/>
    <property type="match status" value="1"/>
</dbReference>
<dbReference type="Proteomes" id="UP001515500">
    <property type="component" value="Chromosome 19"/>
</dbReference>
<dbReference type="AlphaFoldDB" id="A0AB40AHV1"/>
<evidence type="ECO:0000313" key="2">
    <source>
        <dbReference type="RefSeq" id="XP_039114409.1"/>
    </source>
</evidence>
<name>A0AB40AHV1_DIOCR</name>
<dbReference type="RefSeq" id="XP_039114409.1">
    <property type="nucleotide sequence ID" value="XM_039258475.1"/>
</dbReference>
<protein>
    <submittedName>
        <fullName evidence="2">Uncharacterized protein LOC120249812</fullName>
    </submittedName>
</protein>
<gene>
    <name evidence="2" type="primary">LOC120249812</name>
</gene>
<proteinExistence type="predicted"/>
<accession>A0AB40AHV1</accession>
<dbReference type="PANTHER" id="PTHR34570">
    <property type="entry name" value="OS03G0593100 PROTEIN"/>
    <property type="match status" value="1"/>
</dbReference>